<dbReference type="Proteomes" id="UP000261811">
    <property type="component" value="Unassembled WGS sequence"/>
</dbReference>
<sequence length="132" mass="14060">MRHFMHAWRVATRTFTIMLMAFVVGLFLTVASLGRGDTKNTLTGLGIILFAVCGLGFLYFATSPRQCPYCARARAKAAQGTHNAPPMPGTAPPAYGQPPYGGPQPPPGGQPQPYTQPPSQSYGQPPYGQPPA</sequence>
<proteinExistence type="predicted"/>
<keyword evidence="4" id="KW-1185">Reference proteome</keyword>
<keyword evidence="2" id="KW-0812">Transmembrane</keyword>
<gene>
    <name evidence="3" type="ORF">DZF91_11390</name>
</gene>
<feature type="compositionally biased region" description="Pro residues" evidence="1">
    <location>
        <begin position="100"/>
        <end position="116"/>
    </location>
</feature>
<name>A0A372JND1_9ACTN</name>
<protein>
    <submittedName>
        <fullName evidence="3">Uncharacterized protein</fullName>
    </submittedName>
</protein>
<organism evidence="3 4">
    <name type="scientific">Actinomadura logoneensis</name>
    <dbReference type="NCBI Taxonomy" id="2293572"/>
    <lineage>
        <taxon>Bacteria</taxon>
        <taxon>Bacillati</taxon>
        <taxon>Actinomycetota</taxon>
        <taxon>Actinomycetes</taxon>
        <taxon>Streptosporangiales</taxon>
        <taxon>Thermomonosporaceae</taxon>
        <taxon>Actinomadura</taxon>
    </lineage>
</organism>
<dbReference type="AlphaFoldDB" id="A0A372JND1"/>
<comment type="caution">
    <text evidence="3">The sequence shown here is derived from an EMBL/GenBank/DDBJ whole genome shotgun (WGS) entry which is preliminary data.</text>
</comment>
<evidence type="ECO:0000313" key="4">
    <source>
        <dbReference type="Proteomes" id="UP000261811"/>
    </source>
</evidence>
<feature type="compositionally biased region" description="Low complexity" evidence="1">
    <location>
        <begin position="117"/>
        <end position="126"/>
    </location>
</feature>
<feature type="transmembrane region" description="Helical" evidence="2">
    <location>
        <begin position="42"/>
        <end position="62"/>
    </location>
</feature>
<evidence type="ECO:0000256" key="2">
    <source>
        <dbReference type="SAM" id="Phobius"/>
    </source>
</evidence>
<reference evidence="3 4" key="1">
    <citation type="submission" date="2018-08" db="EMBL/GenBank/DDBJ databases">
        <title>Actinomadura jelena sp. nov., a novel Actinomycete isolated from soil in Chad.</title>
        <authorList>
            <person name="Shi L."/>
        </authorList>
    </citation>
    <scope>NUCLEOTIDE SEQUENCE [LARGE SCALE GENOMIC DNA]</scope>
    <source>
        <strain evidence="3 4">NEAU-G17</strain>
    </source>
</reference>
<feature type="transmembrane region" description="Helical" evidence="2">
    <location>
        <begin position="12"/>
        <end position="30"/>
    </location>
</feature>
<evidence type="ECO:0000313" key="3">
    <source>
        <dbReference type="EMBL" id="RFU41522.1"/>
    </source>
</evidence>
<dbReference type="EMBL" id="QURH01000205">
    <property type="protein sequence ID" value="RFU41522.1"/>
    <property type="molecule type" value="Genomic_DNA"/>
</dbReference>
<feature type="region of interest" description="Disordered" evidence="1">
    <location>
        <begin position="78"/>
        <end position="132"/>
    </location>
</feature>
<evidence type="ECO:0000256" key="1">
    <source>
        <dbReference type="SAM" id="MobiDB-lite"/>
    </source>
</evidence>
<keyword evidence="2" id="KW-0472">Membrane</keyword>
<accession>A0A372JND1</accession>
<keyword evidence="2" id="KW-1133">Transmembrane helix</keyword>